<organism evidence="2 3">
    <name type="scientific">Candidatus Dojkabacteria bacterium</name>
    <dbReference type="NCBI Taxonomy" id="2099670"/>
    <lineage>
        <taxon>Bacteria</taxon>
        <taxon>Candidatus Dojkabacteria</taxon>
    </lineage>
</organism>
<reference evidence="2" key="1">
    <citation type="submission" date="2020-04" db="EMBL/GenBank/DDBJ databases">
        <authorList>
            <person name="Zhang T."/>
        </authorList>
    </citation>
    <scope>NUCLEOTIDE SEQUENCE</scope>
    <source>
        <strain evidence="2">HKST-UBA12</strain>
    </source>
</reference>
<dbReference type="EMBL" id="JAGQLI010000058">
    <property type="protein sequence ID" value="MCA9379007.1"/>
    <property type="molecule type" value="Genomic_DNA"/>
</dbReference>
<evidence type="ECO:0000313" key="3">
    <source>
        <dbReference type="Proteomes" id="UP000760819"/>
    </source>
</evidence>
<feature type="non-terminal residue" evidence="2">
    <location>
        <position position="1"/>
    </location>
</feature>
<evidence type="ECO:0000313" key="2">
    <source>
        <dbReference type="EMBL" id="MCA9379007.1"/>
    </source>
</evidence>
<feature type="transmembrane region" description="Helical" evidence="1">
    <location>
        <begin position="53"/>
        <end position="76"/>
    </location>
</feature>
<dbReference type="AlphaFoldDB" id="A0A955KYQ5"/>
<keyword evidence="1" id="KW-0472">Membrane</keyword>
<keyword evidence="1" id="KW-1133">Transmembrane helix</keyword>
<accession>A0A955KYQ5</accession>
<evidence type="ECO:0000256" key="1">
    <source>
        <dbReference type="SAM" id="Phobius"/>
    </source>
</evidence>
<protein>
    <submittedName>
        <fullName evidence="2">Uncharacterized protein</fullName>
    </submittedName>
</protein>
<comment type="caution">
    <text evidence="2">The sequence shown here is derived from an EMBL/GenBank/DDBJ whole genome shotgun (WGS) entry which is preliminary data.</text>
</comment>
<name>A0A955KYQ5_9BACT</name>
<reference evidence="2" key="2">
    <citation type="journal article" date="2021" name="Microbiome">
        <title>Successional dynamics and alternative stable states in a saline activated sludge microbial community over 9 years.</title>
        <authorList>
            <person name="Wang Y."/>
            <person name="Ye J."/>
            <person name="Ju F."/>
            <person name="Liu L."/>
            <person name="Boyd J.A."/>
            <person name="Deng Y."/>
            <person name="Parks D.H."/>
            <person name="Jiang X."/>
            <person name="Yin X."/>
            <person name="Woodcroft B.J."/>
            <person name="Tyson G.W."/>
            <person name="Hugenholtz P."/>
            <person name="Polz M.F."/>
            <person name="Zhang T."/>
        </authorList>
    </citation>
    <scope>NUCLEOTIDE SEQUENCE</scope>
    <source>
        <strain evidence="2">HKST-UBA12</strain>
    </source>
</reference>
<proteinExistence type="predicted"/>
<dbReference type="Proteomes" id="UP000760819">
    <property type="component" value="Unassembled WGS sequence"/>
</dbReference>
<keyword evidence="1" id="KW-0812">Transmembrane</keyword>
<gene>
    <name evidence="2" type="ORF">KC640_01130</name>
</gene>
<sequence>YNEKLINQTQDTFAPFAPDIQVAEGIDLEVVSQTVWEKLGLNFVEQIPERQRYLYALYGALLLIVVLILITLYLIYKPRRKREGEMTMEEYNKQFGVAS</sequence>